<sequence>MGAAMFPATNMDAAMLAAQQQVLIERLIAQQALLQQQQTVASQKQQDQLLMLAQQQQSSVGADAAYTYGESVCKPRSSWIIKRQMLPRFPLQALLRTAMS</sequence>
<proteinExistence type="predicted"/>
<reference evidence="1" key="1">
    <citation type="submission" date="2023-01" db="EMBL/GenBank/DDBJ databases">
        <title>Genome assembly of the deep-sea coral Lophelia pertusa.</title>
        <authorList>
            <person name="Herrera S."/>
            <person name="Cordes E."/>
        </authorList>
    </citation>
    <scope>NUCLEOTIDE SEQUENCE</scope>
    <source>
        <strain evidence="1">USNM1676648</strain>
        <tissue evidence="1">Polyp</tissue>
    </source>
</reference>
<evidence type="ECO:0000313" key="2">
    <source>
        <dbReference type="Proteomes" id="UP001163046"/>
    </source>
</evidence>
<dbReference type="EMBL" id="MU827778">
    <property type="protein sequence ID" value="KAJ7340294.1"/>
    <property type="molecule type" value="Genomic_DNA"/>
</dbReference>
<dbReference type="AlphaFoldDB" id="A0A9W9YGF2"/>
<gene>
    <name evidence="1" type="ORF">OS493_003027</name>
</gene>
<keyword evidence="2" id="KW-1185">Reference proteome</keyword>
<accession>A0A9W9YGF2</accession>
<dbReference type="Proteomes" id="UP001163046">
    <property type="component" value="Unassembled WGS sequence"/>
</dbReference>
<protein>
    <submittedName>
        <fullName evidence="1">Uncharacterized protein</fullName>
    </submittedName>
</protein>
<comment type="caution">
    <text evidence="1">The sequence shown here is derived from an EMBL/GenBank/DDBJ whole genome shotgun (WGS) entry which is preliminary data.</text>
</comment>
<organism evidence="1 2">
    <name type="scientific">Desmophyllum pertusum</name>
    <dbReference type="NCBI Taxonomy" id="174260"/>
    <lineage>
        <taxon>Eukaryota</taxon>
        <taxon>Metazoa</taxon>
        <taxon>Cnidaria</taxon>
        <taxon>Anthozoa</taxon>
        <taxon>Hexacorallia</taxon>
        <taxon>Scleractinia</taxon>
        <taxon>Caryophylliina</taxon>
        <taxon>Caryophylliidae</taxon>
        <taxon>Desmophyllum</taxon>
    </lineage>
</organism>
<evidence type="ECO:0000313" key="1">
    <source>
        <dbReference type="EMBL" id="KAJ7340294.1"/>
    </source>
</evidence>
<name>A0A9W9YGF2_9CNID</name>